<feature type="compositionally biased region" description="Basic residues" evidence="11">
    <location>
        <begin position="683"/>
        <end position="693"/>
    </location>
</feature>
<keyword evidence="6" id="KW-0653">Protein transport</keyword>
<keyword evidence="8" id="KW-0472">Membrane</keyword>
<dbReference type="Gene3D" id="1.25.10.10">
    <property type="entry name" value="Leucine-rich Repeat Variant"/>
    <property type="match status" value="1"/>
</dbReference>
<dbReference type="Pfam" id="PF14796">
    <property type="entry name" value="AP3B1_C"/>
    <property type="match status" value="1"/>
</dbReference>
<dbReference type="Pfam" id="PF14797">
    <property type="entry name" value="SEEEED"/>
    <property type="match status" value="1"/>
</dbReference>
<feature type="domain" description="AP-3 complex subunit beta C-terminal" evidence="12">
    <location>
        <begin position="746"/>
        <end position="893"/>
    </location>
</feature>
<name>A0A7K6ZI54_9AVES</name>
<dbReference type="InterPro" id="IPR029394">
    <property type="entry name" value="AP3B1_Ser"/>
</dbReference>
<evidence type="ECO:0000313" key="14">
    <source>
        <dbReference type="Proteomes" id="UP000538817"/>
    </source>
</evidence>
<evidence type="ECO:0000256" key="7">
    <source>
        <dbReference type="ARBA" id="ARBA00023034"/>
    </source>
</evidence>
<evidence type="ECO:0000256" key="6">
    <source>
        <dbReference type="ARBA" id="ARBA00022927"/>
    </source>
</evidence>
<feature type="region of interest" description="Disordered" evidence="11">
    <location>
        <begin position="583"/>
        <end position="605"/>
    </location>
</feature>
<evidence type="ECO:0000313" key="13">
    <source>
        <dbReference type="EMBL" id="NWX83276.1"/>
    </source>
</evidence>
<keyword evidence="9" id="KW-0968">Cytoplasmic vesicle</keyword>
<evidence type="ECO:0000256" key="3">
    <source>
        <dbReference type="ARBA" id="ARBA00006613"/>
    </source>
</evidence>
<dbReference type="EMBL" id="VZSG01000053">
    <property type="protein sequence ID" value="NWX83276.1"/>
    <property type="molecule type" value="Genomic_DNA"/>
</dbReference>
<dbReference type="GO" id="GO:0006886">
    <property type="term" value="P:intracellular protein transport"/>
    <property type="evidence" value="ECO:0007669"/>
    <property type="project" value="InterPro"/>
</dbReference>
<comment type="subcellular location">
    <subcellularLocation>
        <location evidence="1">Cytoplasmic vesicle</location>
        <location evidence="1">Clathrin-coated vesicle membrane</location>
        <topology evidence="1">Peripheral membrane protein</topology>
        <orientation evidence="1">Cytoplasmic side</orientation>
    </subcellularLocation>
    <subcellularLocation>
        <location evidence="2">Golgi apparatus</location>
    </subcellularLocation>
</comment>
<dbReference type="InterPro" id="IPR002553">
    <property type="entry name" value="Clathrin/coatomer_adapt-like_N"/>
</dbReference>
<dbReference type="Pfam" id="PF01602">
    <property type="entry name" value="Adaptin_N"/>
    <property type="match status" value="1"/>
</dbReference>
<evidence type="ECO:0000256" key="1">
    <source>
        <dbReference type="ARBA" id="ARBA00004145"/>
    </source>
</evidence>
<dbReference type="InterPro" id="IPR011989">
    <property type="entry name" value="ARM-like"/>
</dbReference>
<reference evidence="13 14" key="1">
    <citation type="submission" date="2019-09" db="EMBL/GenBank/DDBJ databases">
        <title>Bird 10,000 Genomes (B10K) Project - Family phase.</title>
        <authorList>
            <person name="Zhang G."/>
        </authorList>
    </citation>
    <scope>NUCLEOTIDE SEQUENCE [LARGE SCALE GENOMIC DNA]</scope>
    <source>
        <strain evidence="13">B10K-MSB-04</strain>
    </source>
</reference>
<protein>
    <submittedName>
        <fullName evidence="13">AP3B1 protein</fullName>
    </submittedName>
</protein>
<feature type="non-terminal residue" evidence="13">
    <location>
        <position position="1029"/>
    </location>
</feature>
<keyword evidence="7" id="KW-0333">Golgi apparatus</keyword>
<accession>A0A7K6ZI54</accession>
<feature type="region of interest" description="Disordered" evidence="11">
    <location>
        <begin position="625"/>
        <end position="746"/>
    </location>
</feature>
<comment type="function">
    <text evidence="10">Subunit of non-clathrin- and clathrin-associated adaptor protein complex 3 (AP-3) that plays a role in protein sorting in the late-Golgi/trans-Golgi network (TGN) and/or endosomes. The AP complexes mediate both the recruitment of clathrin to membranes and the recognition of sorting signals within the cytosolic tails of transmembrane cargo molecules. AP-3 appears to be involved in the sorting of a subset of transmembrane proteins targeted to lysosomes and lysosome-related organelles. In concert with the BLOC-1 complex, AP-3 is required to target cargos into vesicles assembled at cell bodies for delivery into neurites and nerve terminals.</text>
</comment>
<gene>
    <name evidence="13" type="primary">Ap3b1</name>
    <name evidence="13" type="ORF">NOTPEN_R12997</name>
</gene>
<evidence type="ECO:0000256" key="11">
    <source>
        <dbReference type="SAM" id="MobiDB-lite"/>
    </source>
</evidence>
<dbReference type="SMART" id="SM01355">
    <property type="entry name" value="AP3B1_C"/>
    <property type="match status" value="1"/>
</dbReference>
<sequence length="1029" mass="114298">FQIKKLVYVYLMRYAEEQQDLALLSISTFQRALKDPNQLIRASALRVLSSIRVPIIVPIMMLAIKEASSDLSPYVRKNAAHAIQKLYSLDPEQKEMLIEVIEKLLKDRSTLVAGSVVMAFEEVCPDRIDLIHKNYRKLCTLLVDVEEWGQVVIIHMLTRYARTQFVSPWKQDDEGVVEEYNENNFYESDDEQKEKDRKMKKTYVMDPDHRLLLRNTKPLLQSRNAAVVMAVAQLYWHLAPKSEAGIVSKSLVRLLHSNREVQYIVLQNIATMSIQRKGMFEPYLKSFYVRSTDPTMIKTLKLEILTNLANEANISTLLREFQTYVKSQDKQFAAATIQAIGRCATNITEVTDTCLNGLVCLLSNRDEIVVAESVVVIKKLLQTQPAHHGEIIKHMAKLLDNITVPVARASILWLIGEYCERVPKIAPDVLRKTAKSFTNEDDLVKLQILNLGAKLYLTNSKQTKLLTQYVLNLGKYDQSYDIRDRTRFIRQLIVPNEKSGALSKYAKKIFLAQKPAPLLESPFKARDHFQLGTLSHTLNSKATGYLELSDWPEVAPDPALRNVEAAEATKEWTVLLGKTKKEKPAEKFYSESEEEEDESASTSATGEYWETNVCVIGFFSFMSESESGSESEKEDKEEGSSDESSGSSSSSGESSDSESDSKESAGKKTSRPAEKSDSEDSRKKAKGITKKRNMSSSSDSEASSSEESSSDSKSESDLQSDSQSGKPGRAASSKKEDKPVQDRKAPNKKDVFLLDLDDFCPVASPAAAPAAAVLSPSLIADLEGLSLSGSSVIDVTTQVFVPTKTYELLHRMSGKGLAAHYHFSRQPCIFGERMVSVQVTVTNTTDQKIENIHIGEMKLPAGMRMHGFNPIESLEPEGSITVSMGIDFCDSTQTATFQLCTKEDHFNVSIQPPVGELLLPVTMSEKDFKKEQGMLTGMNEASATIAVVPQNSSSPVIIERVVKAANLGVVPSGQDNIHRFAAKTVHSGSLMLVTVELKESSTAQLIINTEKTVIGSVLLRELKPVLSQG</sequence>
<evidence type="ECO:0000256" key="8">
    <source>
        <dbReference type="ARBA" id="ARBA00023136"/>
    </source>
</evidence>
<keyword evidence="5" id="KW-0597">Phosphoprotein</keyword>
<keyword evidence="4" id="KW-0813">Transport</keyword>
<dbReference type="Pfam" id="PF24080">
    <property type="entry name" value="AP3B1_C_2"/>
    <property type="match status" value="1"/>
</dbReference>
<feature type="compositionally biased region" description="Basic and acidic residues" evidence="11">
    <location>
        <begin position="733"/>
        <end position="746"/>
    </location>
</feature>
<evidence type="ECO:0000256" key="2">
    <source>
        <dbReference type="ARBA" id="ARBA00004555"/>
    </source>
</evidence>
<proteinExistence type="inferred from homology"/>
<evidence type="ECO:0000256" key="5">
    <source>
        <dbReference type="ARBA" id="ARBA00022553"/>
    </source>
</evidence>
<dbReference type="GO" id="GO:0005794">
    <property type="term" value="C:Golgi apparatus"/>
    <property type="evidence" value="ECO:0007669"/>
    <property type="project" value="UniProtKB-SubCell"/>
</dbReference>
<evidence type="ECO:0000256" key="4">
    <source>
        <dbReference type="ARBA" id="ARBA00022448"/>
    </source>
</evidence>
<dbReference type="PIRSF" id="PIRSF037096">
    <property type="entry name" value="AP3_complex_beta"/>
    <property type="match status" value="1"/>
</dbReference>
<dbReference type="InterPro" id="IPR029390">
    <property type="entry name" value="AP3B_C"/>
</dbReference>
<dbReference type="AlphaFoldDB" id="A0A7K6ZI54"/>
<evidence type="ECO:0000256" key="9">
    <source>
        <dbReference type="ARBA" id="ARBA00023329"/>
    </source>
</evidence>
<dbReference type="GO" id="GO:0016192">
    <property type="term" value="P:vesicle-mediated transport"/>
    <property type="evidence" value="ECO:0007669"/>
    <property type="project" value="InterPro"/>
</dbReference>
<dbReference type="PANTHER" id="PTHR11134">
    <property type="entry name" value="ADAPTOR COMPLEX SUBUNIT BETA FAMILY MEMBER"/>
    <property type="match status" value="1"/>
</dbReference>
<dbReference type="GO" id="GO:0030123">
    <property type="term" value="C:AP-3 adaptor complex"/>
    <property type="evidence" value="ECO:0007669"/>
    <property type="project" value="InterPro"/>
</dbReference>
<evidence type="ECO:0000259" key="12">
    <source>
        <dbReference type="SMART" id="SM01355"/>
    </source>
</evidence>
<organism evidence="13 14">
    <name type="scientific">Nothoprocta pentlandii</name>
    <dbReference type="NCBI Taxonomy" id="2585814"/>
    <lineage>
        <taxon>Eukaryota</taxon>
        <taxon>Metazoa</taxon>
        <taxon>Chordata</taxon>
        <taxon>Craniata</taxon>
        <taxon>Vertebrata</taxon>
        <taxon>Euteleostomi</taxon>
        <taxon>Archelosauria</taxon>
        <taxon>Archosauria</taxon>
        <taxon>Dinosauria</taxon>
        <taxon>Saurischia</taxon>
        <taxon>Theropoda</taxon>
        <taxon>Coelurosauria</taxon>
        <taxon>Aves</taxon>
        <taxon>Palaeognathae</taxon>
        <taxon>Tinamiformes</taxon>
        <taxon>Tinamidae</taxon>
        <taxon>Nothoprocta</taxon>
    </lineage>
</organism>
<dbReference type="SUPFAM" id="SSF48371">
    <property type="entry name" value="ARM repeat"/>
    <property type="match status" value="1"/>
</dbReference>
<dbReference type="InterPro" id="IPR026740">
    <property type="entry name" value="AP3_beta"/>
</dbReference>
<evidence type="ECO:0000256" key="10">
    <source>
        <dbReference type="ARBA" id="ARBA00023570"/>
    </source>
</evidence>
<keyword evidence="14" id="KW-1185">Reference proteome</keyword>
<feature type="compositionally biased region" description="Low complexity" evidence="11">
    <location>
        <begin position="695"/>
        <end position="707"/>
    </location>
</feature>
<dbReference type="InterPro" id="IPR056314">
    <property type="entry name" value="AP3B1/2_C"/>
</dbReference>
<comment type="caution">
    <text evidence="13">The sequence shown here is derived from an EMBL/GenBank/DDBJ whole genome shotgun (WGS) entry which is preliminary data.</text>
</comment>
<comment type="similarity">
    <text evidence="3">Belongs to the adaptor complexes large subunit family.</text>
</comment>
<dbReference type="Proteomes" id="UP000538817">
    <property type="component" value="Unassembled WGS sequence"/>
</dbReference>
<feature type="compositionally biased region" description="Basic and acidic residues" evidence="11">
    <location>
        <begin position="630"/>
        <end position="639"/>
    </location>
</feature>
<feature type="non-terminal residue" evidence="13">
    <location>
        <position position="1"/>
    </location>
</feature>
<dbReference type="InterPro" id="IPR026739">
    <property type="entry name" value="AP_beta"/>
</dbReference>
<dbReference type="InterPro" id="IPR016024">
    <property type="entry name" value="ARM-type_fold"/>
</dbReference>
<feature type="compositionally biased region" description="Basic and acidic residues" evidence="11">
    <location>
        <begin position="659"/>
        <end position="682"/>
    </location>
</feature>
<dbReference type="GO" id="GO:0030665">
    <property type="term" value="C:clathrin-coated vesicle membrane"/>
    <property type="evidence" value="ECO:0007669"/>
    <property type="project" value="UniProtKB-SubCell"/>
</dbReference>
<feature type="compositionally biased region" description="Low complexity" evidence="11">
    <location>
        <begin position="642"/>
        <end position="654"/>
    </location>
</feature>